<dbReference type="Pfam" id="PF07676">
    <property type="entry name" value="PD40"/>
    <property type="match status" value="3"/>
</dbReference>
<dbReference type="InterPro" id="IPR011042">
    <property type="entry name" value="6-blade_b-propeller_TolB-like"/>
</dbReference>
<proteinExistence type="predicted"/>
<evidence type="ECO:0000313" key="2">
    <source>
        <dbReference type="Proteomes" id="UP000659388"/>
    </source>
</evidence>
<sequence>MKGIFFSVLLCYVVALKGVSQTEVRPLPPNINRPSINLFAPFISGDGKTIVFLSDYTDDGYHGMRWATKKTVSTWNDGLEVNKLINRATLNFRGGYSLSFDGDLMIFTSRKSGLGGFDLWYSNRRGDDWEAPKNFGKPINSSTNDGCGMLSPDGEYLYFMRCDQMEAYQGASGCKLMVAKKTYNGWEEPVPLPDNINTGNSQVPRILADGETLIFSSDQMGGKGGFDLFMSRKEGDGWSDPVPMDFINTEKDDQFISIPAKGRYMYAEIDGIKDREIAEILIPEEFQPSKVMRIRGKVTDGVTNEPLNANLTVFNVDMRDRLWNEKVGKKGEFAIVLKEGSVYDVSLDVENKGYMYFSKIYDLKEVGSRDKEILNISLEPMKAGSQYPLDVLFEENSAVLDEDGVFELRRVADLLRKNGEMKVEIEVVSNNYQEDSVASEMLTEVKMDTTYEAHSNTKASMDTVQSINTAKVGIEERDSLEMDDHEPAFRLIKIYHNDRSEKQAEAIKTYIEGRGVKEDRIKLKWSKEEKGEAGKPISVKMKILTL</sequence>
<dbReference type="SUPFAM" id="SSF82171">
    <property type="entry name" value="DPP6 N-terminal domain-like"/>
    <property type="match status" value="1"/>
</dbReference>
<name>A0A937F5L0_9BACT</name>
<dbReference type="InterPro" id="IPR036737">
    <property type="entry name" value="OmpA-like_sf"/>
</dbReference>
<protein>
    <submittedName>
        <fullName evidence="1">PD40 domain-containing protein</fullName>
    </submittedName>
</protein>
<gene>
    <name evidence="1" type="ORF">JL102_00950</name>
</gene>
<evidence type="ECO:0000313" key="1">
    <source>
        <dbReference type="EMBL" id="MBL3654679.1"/>
    </source>
</evidence>
<dbReference type="RefSeq" id="WP_202241715.1">
    <property type="nucleotide sequence ID" value="NZ_JAESIY010000001.1"/>
</dbReference>
<comment type="caution">
    <text evidence="1">The sequence shown here is derived from an EMBL/GenBank/DDBJ whole genome shotgun (WGS) entry which is preliminary data.</text>
</comment>
<dbReference type="Proteomes" id="UP000659388">
    <property type="component" value="Unassembled WGS sequence"/>
</dbReference>
<organism evidence="1 2">
    <name type="scientific">Fulvivirga sediminis</name>
    <dbReference type="NCBI Taxonomy" id="2803949"/>
    <lineage>
        <taxon>Bacteria</taxon>
        <taxon>Pseudomonadati</taxon>
        <taxon>Bacteroidota</taxon>
        <taxon>Cytophagia</taxon>
        <taxon>Cytophagales</taxon>
        <taxon>Fulvivirgaceae</taxon>
        <taxon>Fulvivirga</taxon>
    </lineage>
</organism>
<keyword evidence="2" id="KW-1185">Reference proteome</keyword>
<dbReference type="AlphaFoldDB" id="A0A937F5L0"/>
<dbReference type="Gene3D" id="3.30.1330.60">
    <property type="entry name" value="OmpA-like domain"/>
    <property type="match status" value="1"/>
</dbReference>
<accession>A0A937F5L0</accession>
<dbReference type="Gene3D" id="2.120.10.30">
    <property type="entry name" value="TolB, C-terminal domain"/>
    <property type="match status" value="1"/>
</dbReference>
<dbReference type="EMBL" id="JAESIY010000001">
    <property type="protein sequence ID" value="MBL3654679.1"/>
    <property type="molecule type" value="Genomic_DNA"/>
</dbReference>
<reference evidence="1" key="1">
    <citation type="submission" date="2021-01" db="EMBL/GenBank/DDBJ databases">
        <title>Fulvivirga kasyanovii gen. nov., sp nov., a novel member of the phylum Bacteroidetes isolated from seawater in a mussel farm.</title>
        <authorList>
            <person name="Zhao L.-H."/>
            <person name="Wang Z.-J."/>
        </authorList>
    </citation>
    <scope>NUCLEOTIDE SEQUENCE</scope>
    <source>
        <strain evidence="1">2943</strain>
    </source>
</reference>
<dbReference type="InterPro" id="IPR011659">
    <property type="entry name" value="WD40"/>
</dbReference>